<evidence type="ECO:0000256" key="1">
    <source>
        <dbReference type="ARBA" id="ARBA00035112"/>
    </source>
</evidence>
<dbReference type="VEuPathDB" id="FungiDB:HCDG_03972"/>
<sequence>MLGTVNFAVGIADFADMLHCGAESTQLQLGNESRGYLQRGCCLPASGANSHLEWKEDNFARTFCDSYCIQRPEATQNEQLKPRNLDKICSTYTTQYSSPILKDVDITYESVQFNGSFTKASIYRQPPGPLVDEAWLALGTRLESILVPEDEAEKYGIQQGQNLLRQTSYFNYEYYSKLGDGPFRDSEEMLKTHIGHCIDILRQRVMCTSDVGIMGQWWVEGVGPFSNFNTVHKCRNFEEIRKWTEKHQSSRENAKARKRPGDIVLPGIP</sequence>
<evidence type="ECO:0000256" key="2">
    <source>
        <dbReference type="SAM" id="MobiDB-lite"/>
    </source>
</evidence>
<comment type="similarity">
    <text evidence="1">Belongs to the ustYa family.</text>
</comment>
<dbReference type="AlphaFoldDB" id="C6HB90"/>
<dbReference type="OrthoDB" id="3687641at2759"/>
<feature type="compositionally biased region" description="Basic and acidic residues" evidence="2">
    <location>
        <begin position="246"/>
        <end position="261"/>
    </location>
</feature>
<dbReference type="Pfam" id="PF11807">
    <property type="entry name" value="UstYa"/>
    <property type="match status" value="2"/>
</dbReference>
<dbReference type="PANTHER" id="PTHR33365">
    <property type="entry name" value="YALI0B05434P"/>
    <property type="match status" value="1"/>
</dbReference>
<evidence type="ECO:0000313" key="4">
    <source>
        <dbReference type="Proteomes" id="UP000002624"/>
    </source>
</evidence>
<protein>
    <submittedName>
        <fullName evidence="3">Uncharacterized protein</fullName>
    </submittedName>
</protein>
<organism evidence="3 4">
    <name type="scientific">Ajellomyces capsulatus (strain H143)</name>
    <name type="common">Darling's disease fungus</name>
    <name type="synonym">Histoplasma capsulatum</name>
    <dbReference type="NCBI Taxonomy" id="544712"/>
    <lineage>
        <taxon>Eukaryota</taxon>
        <taxon>Fungi</taxon>
        <taxon>Dikarya</taxon>
        <taxon>Ascomycota</taxon>
        <taxon>Pezizomycotina</taxon>
        <taxon>Eurotiomycetes</taxon>
        <taxon>Eurotiomycetidae</taxon>
        <taxon>Onygenales</taxon>
        <taxon>Ajellomycetaceae</taxon>
        <taxon>Histoplasma</taxon>
    </lineage>
</organism>
<dbReference type="PANTHER" id="PTHR33365:SF13">
    <property type="entry name" value="TAT PATHWAY SIGNAL SEQUENCE"/>
    <property type="match status" value="1"/>
</dbReference>
<accession>C6HB90</accession>
<dbReference type="OMA" id="NVEGFHH"/>
<dbReference type="Proteomes" id="UP000002624">
    <property type="component" value="Unassembled WGS sequence"/>
</dbReference>
<feature type="region of interest" description="Disordered" evidence="2">
    <location>
        <begin position="246"/>
        <end position="269"/>
    </location>
</feature>
<dbReference type="HOGENOM" id="CLU_042941_0_1_1"/>
<evidence type="ECO:0000313" key="3">
    <source>
        <dbReference type="EMBL" id="EER42513.1"/>
    </source>
</evidence>
<name>C6HB90_AJECH</name>
<dbReference type="GO" id="GO:0043386">
    <property type="term" value="P:mycotoxin biosynthetic process"/>
    <property type="evidence" value="ECO:0007669"/>
    <property type="project" value="InterPro"/>
</dbReference>
<reference evidence="4" key="1">
    <citation type="submission" date="2009-05" db="EMBL/GenBank/DDBJ databases">
        <title>The genome sequence of Ajellomyces capsulatus strain H143.</title>
        <authorList>
            <person name="Champion M."/>
            <person name="Cuomo C.A."/>
            <person name="Ma L.-J."/>
            <person name="Henn M.R."/>
            <person name="Sil A."/>
            <person name="Goldman B."/>
            <person name="Young S.K."/>
            <person name="Kodira C.D."/>
            <person name="Zeng Q."/>
            <person name="Koehrsen M."/>
            <person name="Alvarado L."/>
            <person name="Berlin A.M."/>
            <person name="Borenstein D."/>
            <person name="Chen Z."/>
            <person name="Engels R."/>
            <person name="Freedman E."/>
            <person name="Gellesch M."/>
            <person name="Goldberg J."/>
            <person name="Griggs A."/>
            <person name="Gujja S."/>
            <person name="Heiman D.I."/>
            <person name="Hepburn T.A."/>
            <person name="Howarth C."/>
            <person name="Jen D."/>
            <person name="Larson L."/>
            <person name="Lewis B."/>
            <person name="Mehta T."/>
            <person name="Park D."/>
            <person name="Pearson M."/>
            <person name="Roberts A."/>
            <person name="Saif S."/>
            <person name="Shea T.D."/>
            <person name="Shenoy N."/>
            <person name="Sisk P."/>
            <person name="Stolte C."/>
            <person name="Sykes S."/>
            <person name="Walk T."/>
            <person name="White J."/>
            <person name="Yandava C."/>
            <person name="Klein B."/>
            <person name="McEwen J.G."/>
            <person name="Puccia R."/>
            <person name="Goldman G.H."/>
            <person name="Felipe M.S."/>
            <person name="Nino-Vega G."/>
            <person name="San-Blas G."/>
            <person name="Taylor J.W."/>
            <person name="Mendoza L."/>
            <person name="Galagan J.E."/>
            <person name="Nusbaum C."/>
            <person name="Birren B.W."/>
        </authorList>
    </citation>
    <scope>NUCLEOTIDE SEQUENCE [LARGE SCALE GENOMIC DNA]</scope>
    <source>
        <strain evidence="4">H143</strain>
    </source>
</reference>
<gene>
    <name evidence="3" type="ORF">HCDG_03972</name>
</gene>
<dbReference type="EMBL" id="GG692422">
    <property type="protein sequence ID" value="EER42513.1"/>
    <property type="molecule type" value="Genomic_DNA"/>
</dbReference>
<proteinExistence type="inferred from homology"/>
<dbReference type="InterPro" id="IPR021765">
    <property type="entry name" value="UstYa-like"/>
</dbReference>
<dbReference type="STRING" id="544712.C6HB90"/>